<keyword evidence="7 11" id="KW-1133">Transmembrane helix</keyword>
<keyword evidence="8 11" id="KW-0472">Membrane</keyword>
<dbReference type="SMART" id="SM00369">
    <property type="entry name" value="LRR_TYP"/>
    <property type="match status" value="5"/>
</dbReference>
<keyword evidence="9" id="KW-0675">Receptor</keyword>
<evidence type="ECO:0000256" key="3">
    <source>
        <dbReference type="ARBA" id="ARBA00022614"/>
    </source>
</evidence>
<evidence type="ECO:0000256" key="1">
    <source>
        <dbReference type="ARBA" id="ARBA00004479"/>
    </source>
</evidence>
<comment type="subcellular location">
    <subcellularLocation>
        <location evidence="1">Membrane</location>
        <topology evidence="1">Single-pass type I membrane protein</topology>
    </subcellularLocation>
</comment>
<keyword evidence="3" id="KW-0433">Leucine-rich repeat</keyword>
<dbReference type="InterPro" id="IPR000483">
    <property type="entry name" value="Cys-rich_flank_reg_C"/>
</dbReference>
<accession>A0ABD0M3W0</accession>
<dbReference type="Gene3D" id="3.40.50.10140">
    <property type="entry name" value="Toll/interleukin-1 receptor homology (TIR) domain"/>
    <property type="match status" value="1"/>
</dbReference>
<dbReference type="InterPro" id="IPR035897">
    <property type="entry name" value="Toll_tir_struct_dom_sf"/>
</dbReference>
<keyword evidence="6" id="KW-0677">Repeat</keyword>
<dbReference type="InterPro" id="IPR003591">
    <property type="entry name" value="Leu-rich_rpt_typical-subtyp"/>
</dbReference>
<evidence type="ECO:0000256" key="5">
    <source>
        <dbReference type="ARBA" id="ARBA00022729"/>
    </source>
</evidence>
<evidence type="ECO:0000256" key="2">
    <source>
        <dbReference type="ARBA" id="ARBA00009634"/>
    </source>
</evidence>
<dbReference type="PANTHER" id="PTHR24365">
    <property type="entry name" value="TOLL-LIKE RECEPTOR"/>
    <property type="match status" value="1"/>
</dbReference>
<evidence type="ECO:0000313" key="14">
    <source>
        <dbReference type="Proteomes" id="UP001519460"/>
    </source>
</evidence>
<dbReference type="InterPro" id="IPR032675">
    <property type="entry name" value="LRR_dom_sf"/>
</dbReference>
<dbReference type="Gene3D" id="3.80.10.10">
    <property type="entry name" value="Ribonuclease Inhibitor"/>
    <property type="match status" value="2"/>
</dbReference>
<reference evidence="13 14" key="1">
    <citation type="journal article" date="2023" name="Sci. Data">
        <title>Genome assembly of the Korean intertidal mud-creeper Batillaria attramentaria.</title>
        <authorList>
            <person name="Patra A.K."/>
            <person name="Ho P.T."/>
            <person name="Jun S."/>
            <person name="Lee S.J."/>
            <person name="Kim Y."/>
            <person name="Won Y.J."/>
        </authorList>
    </citation>
    <scope>NUCLEOTIDE SEQUENCE [LARGE SCALE GENOMIC DNA]</scope>
    <source>
        <strain evidence="13">Wonlab-2016</strain>
    </source>
</reference>
<evidence type="ECO:0000256" key="10">
    <source>
        <dbReference type="ARBA" id="ARBA00023180"/>
    </source>
</evidence>
<evidence type="ECO:0000313" key="13">
    <source>
        <dbReference type="EMBL" id="KAK7506049.1"/>
    </source>
</evidence>
<protein>
    <recommendedName>
        <fullName evidence="12">TIR domain-containing protein</fullName>
    </recommendedName>
</protein>
<dbReference type="InterPro" id="IPR001611">
    <property type="entry name" value="Leu-rich_rpt"/>
</dbReference>
<keyword evidence="5" id="KW-0732">Signal</keyword>
<keyword evidence="14" id="KW-1185">Reference proteome</keyword>
<name>A0ABD0M3W0_9CAEN</name>
<keyword evidence="4 11" id="KW-0812">Transmembrane</keyword>
<dbReference type="Pfam" id="PF01582">
    <property type="entry name" value="TIR"/>
    <property type="match status" value="1"/>
</dbReference>
<dbReference type="SMART" id="SM00082">
    <property type="entry name" value="LRRCT"/>
    <property type="match status" value="2"/>
</dbReference>
<dbReference type="AlphaFoldDB" id="A0ABD0M3W0"/>
<comment type="caution">
    <text evidence="13">The sequence shown here is derived from an EMBL/GenBank/DDBJ whole genome shotgun (WGS) entry which is preliminary data.</text>
</comment>
<dbReference type="InterPro" id="IPR000157">
    <property type="entry name" value="TIR_dom"/>
</dbReference>
<proteinExistence type="inferred from homology"/>
<evidence type="ECO:0000259" key="12">
    <source>
        <dbReference type="PROSITE" id="PS50104"/>
    </source>
</evidence>
<dbReference type="SUPFAM" id="SSF52200">
    <property type="entry name" value="Toll/Interleukin receptor TIR domain"/>
    <property type="match status" value="1"/>
</dbReference>
<evidence type="ECO:0000256" key="8">
    <source>
        <dbReference type="ARBA" id="ARBA00023136"/>
    </source>
</evidence>
<dbReference type="PANTHER" id="PTHR24365:SF541">
    <property type="entry name" value="PROTEIN TOLL-RELATED"/>
    <property type="match status" value="1"/>
</dbReference>
<gene>
    <name evidence="13" type="ORF">BaRGS_00002771</name>
</gene>
<evidence type="ECO:0000256" key="6">
    <source>
        <dbReference type="ARBA" id="ARBA00022737"/>
    </source>
</evidence>
<organism evidence="13 14">
    <name type="scientific">Batillaria attramentaria</name>
    <dbReference type="NCBI Taxonomy" id="370345"/>
    <lineage>
        <taxon>Eukaryota</taxon>
        <taxon>Metazoa</taxon>
        <taxon>Spiralia</taxon>
        <taxon>Lophotrochozoa</taxon>
        <taxon>Mollusca</taxon>
        <taxon>Gastropoda</taxon>
        <taxon>Caenogastropoda</taxon>
        <taxon>Sorbeoconcha</taxon>
        <taxon>Cerithioidea</taxon>
        <taxon>Batillariidae</taxon>
        <taxon>Batillaria</taxon>
    </lineage>
</organism>
<dbReference type="PROSITE" id="PS50104">
    <property type="entry name" value="TIR"/>
    <property type="match status" value="1"/>
</dbReference>
<evidence type="ECO:0000256" key="11">
    <source>
        <dbReference type="SAM" id="Phobius"/>
    </source>
</evidence>
<dbReference type="SUPFAM" id="SSF52058">
    <property type="entry name" value="L domain-like"/>
    <property type="match status" value="2"/>
</dbReference>
<comment type="similarity">
    <text evidence="2">Belongs to the Toll-like receptor family.</text>
</comment>
<feature type="domain" description="TIR" evidence="12">
    <location>
        <begin position="594"/>
        <end position="752"/>
    </location>
</feature>
<feature type="transmembrane region" description="Helical" evidence="11">
    <location>
        <begin position="12"/>
        <end position="33"/>
    </location>
</feature>
<evidence type="ECO:0000256" key="9">
    <source>
        <dbReference type="ARBA" id="ARBA00023170"/>
    </source>
</evidence>
<keyword evidence="10" id="KW-0325">Glycoprotein</keyword>
<dbReference type="Pfam" id="PF13855">
    <property type="entry name" value="LRR_8"/>
    <property type="match status" value="1"/>
</dbReference>
<dbReference type="EMBL" id="JACVVK020000008">
    <property type="protein sequence ID" value="KAK7506049.1"/>
    <property type="molecule type" value="Genomic_DNA"/>
</dbReference>
<evidence type="ECO:0000256" key="7">
    <source>
        <dbReference type="ARBA" id="ARBA00022989"/>
    </source>
</evidence>
<dbReference type="GO" id="GO:0016020">
    <property type="term" value="C:membrane"/>
    <property type="evidence" value="ECO:0007669"/>
    <property type="project" value="UniProtKB-SubCell"/>
</dbReference>
<evidence type="ECO:0000256" key="4">
    <source>
        <dbReference type="ARBA" id="ARBA00022692"/>
    </source>
</evidence>
<dbReference type="Proteomes" id="UP001519460">
    <property type="component" value="Unassembled WGS sequence"/>
</dbReference>
<sequence>MGNAKRERNLEGLLLWLVKLAVVSVPLITQGVASRSICTRCLCSDESYCQKHECCHGFDTSLLIPLALTVNCSQPDSPYIEDPGLQTATTTDTSGGAPSQCTGFSITNTHFDSCLTALPSPDDLCNFTDTRAIILTGTSLSEFPDLSCLSRLGLLNLRQNRLEYIPRDAFTGLTMLEEVWLDYNVITHIHPNAFDVSLPNLNKFSITHNRLHAIELWPLTLHHPFCKFDFSYNLITEVTNNRNWTIDPALNYGPGWVDLSHNQLFHSPAKFLKRYGLLNPLILWAKFLHWGFDLRNNPFHCDCGFYEIVVWLGKLKTVMWRDYFNITCTSPPVFNGVSVMDLPAERLTCDVTTNCPKAGSWVRQDVRDRKILSTNFVLFENVFDTLFTFVQDCTCTERPHHKDTLVDCAGLGLSDLPDVVPDGNLTLMFANNSLVRVFPRRYLKRALTVDLSNNRIETISRKVPKLLRKAHLLNLRNNTLRHLPYTLQAMSPDAVLLDPTTLTCACDLTWVSEWIQHSSAPHYTHFACTTRDGRLIPLLNATQHDLGCPSREREASAYKLSLSLVLLHNFTGRFKREGICRESASSKSTDAHPHRYDVFLSTASDSDSDTTWVTENLLPIFRRSAVTCYWPVRDCLPGSVEMEEVTKCLQDSASVLVLLSPGYVAKPACLFQFSQAYSRMMVHGQGHLMILDLGTVSRKCIPDPRLRAMLTLRMCYDASRTDHLHTVASKLNGVVSVDLGPAPDNTVGKERV</sequence>